<dbReference type="EC" id="1.1.1.-" evidence="3"/>
<evidence type="ECO:0000313" key="4">
    <source>
        <dbReference type="Proteomes" id="UP000000657"/>
    </source>
</evidence>
<dbReference type="AlphaFoldDB" id="Q0RGN0"/>
<dbReference type="KEGG" id="fal:FRAAL4716"/>
<dbReference type="STRING" id="326424.FRAAL4716"/>
<evidence type="ECO:0000313" key="3">
    <source>
        <dbReference type="EMBL" id="CAJ63357.1"/>
    </source>
</evidence>
<dbReference type="Gene3D" id="3.40.50.720">
    <property type="entry name" value="NAD(P)-binding Rossmann-like Domain"/>
    <property type="match status" value="1"/>
</dbReference>
<proteinExistence type="inferred from homology"/>
<dbReference type="PRINTS" id="PR00080">
    <property type="entry name" value="SDRFAMILY"/>
</dbReference>
<dbReference type="RefSeq" id="WP_011605830.1">
    <property type="nucleotide sequence ID" value="NC_008278.1"/>
</dbReference>
<dbReference type="PANTHER" id="PTHR42879">
    <property type="entry name" value="3-OXOACYL-(ACYL-CARRIER-PROTEIN) REDUCTASE"/>
    <property type="match status" value="1"/>
</dbReference>
<dbReference type="OrthoDB" id="286404at2"/>
<name>Q0RGN0_FRAAA</name>
<dbReference type="GO" id="GO:0016491">
    <property type="term" value="F:oxidoreductase activity"/>
    <property type="evidence" value="ECO:0007669"/>
    <property type="project" value="UniProtKB-KW"/>
</dbReference>
<dbReference type="EMBL" id="CT573213">
    <property type="protein sequence ID" value="CAJ63357.1"/>
    <property type="molecule type" value="Genomic_DNA"/>
</dbReference>
<dbReference type="HOGENOM" id="CLU_010194_1_3_11"/>
<dbReference type="GO" id="GO:0032787">
    <property type="term" value="P:monocarboxylic acid metabolic process"/>
    <property type="evidence" value="ECO:0007669"/>
    <property type="project" value="UniProtKB-ARBA"/>
</dbReference>
<dbReference type="PANTHER" id="PTHR42879:SF2">
    <property type="entry name" value="3-OXOACYL-[ACYL-CARRIER-PROTEIN] REDUCTASE FABG"/>
    <property type="match status" value="1"/>
</dbReference>
<comment type="similarity">
    <text evidence="1">Belongs to the short-chain dehydrogenases/reductases (SDR) family.</text>
</comment>
<dbReference type="SUPFAM" id="SSF51735">
    <property type="entry name" value="NAD(P)-binding Rossmann-fold domains"/>
    <property type="match status" value="1"/>
</dbReference>
<keyword evidence="4" id="KW-1185">Reference proteome</keyword>
<dbReference type="Proteomes" id="UP000000657">
    <property type="component" value="Chromosome"/>
</dbReference>
<organism evidence="3 4">
    <name type="scientific">Frankia alni (strain DSM 45986 / CECT 9034 / ACN14a)</name>
    <dbReference type="NCBI Taxonomy" id="326424"/>
    <lineage>
        <taxon>Bacteria</taxon>
        <taxon>Bacillati</taxon>
        <taxon>Actinomycetota</taxon>
        <taxon>Actinomycetes</taxon>
        <taxon>Frankiales</taxon>
        <taxon>Frankiaceae</taxon>
        <taxon>Frankia</taxon>
    </lineage>
</organism>
<dbReference type="InterPro" id="IPR020904">
    <property type="entry name" value="Sc_DH/Rdtase_CS"/>
</dbReference>
<gene>
    <name evidence="3" type="ordered locus">FRAAL4716</name>
</gene>
<evidence type="ECO:0000256" key="1">
    <source>
        <dbReference type="ARBA" id="ARBA00006484"/>
    </source>
</evidence>
<dbReference type="eggNOG" id="COG1028">
    <property type="taxonomic scope" value="Bacteria"/>
</dbReference>
<accession>Q0RGN0</accession>
<dbReference type="InterPro" id="IPR002347">
    <property type="entry name" value="SDR_fam"/>
</dbReference>
<keyword evidence="2 3" id="KW-0560">Oxidoreductase</keyword>
<protein>
    <submittedName>
        <fullName evidence="3">Oxidoreductase</fullName>
        <ecNumber evidence="3">1.1.1.-</ecNumber>
    </submittedName>
</protein>
<reference evidence="3 4" key="1">
    <citation type="journal article" date="2007" name="Genome Res.">
        <title>Genome characteristics of facultatively symbiotic Frankia sp. strains reflect host range and host plant biogeography.</title>
        <authorList>
            <person name="Normand P."/>
            <person name="Lapierre P."/>
            <person name="Tisa L.S."/>
            <person name="Gogarten J.P."/>
            <person name="Alloisio N."/>
            <person name="Bagnarol E."/>
            <person name="Bassi C.A."/>
            <person name="Berry A.M."/>
            <person name="Bickhart D.M."/>
            <person name="Choisne N."/>
            <person name="Couloux A."/>
            <person name="Cournoyer B."/>
            <person name="Cruveiller S."/>
            <person name="Daubin V."/>
            <person name="Demange N."/>
            <person name="Francino M.P."/>
            <person name="Goltsman E."/>
            <person name="Huang Y."/>
            <person name="Kopp O.R."/>
            <person name="Labarre L."/>
            <person name="Lapidus A."/>
            <person name="Lavire C."/>
            <person name="Marechal J."/>
            <person name="Martinez M."/>
            <person name="Mastronunzio J.E."/>
            <person name="Mullin B.C."/>
            <person name="Niemann J."/>
            <person name="Pujic P."/>
            <person name="Rawnsley T."/>
            <person name="Rouy Z."/>
            <person name="Schenowitz C."/>
            <person name="Sellstedt A."/>
            <person name="Tavares F."/>
            <person name="Tomkins J.P."/>
            <person name="Vallenet D."/>
            <person name="Valverde C."/>
            <person name="Wall L.G."/>
            <person name="Wang Y."/>
            <person name="Medigue C."/>
            <person name="Benson D.R."/>
        </authorList>
    </citation>
    <scope>NUCLEOTIDE SEQUENCE [LARGE SCALE GENOMIC DNA]</scope>
    <source>
        <strain evidence="4">DSM 45986 / CECT 9034 / ACN14a</strain>
    </source>
</reference>
<dbReference type="InterPro" id="IPR050259">
    <property type="entry name" value="SDR"/>
</dbReference>
<sequence length="253" mass="24775">MSTTTSLAGRSALVTGSTDGIGAAIAAELAAAGAHVVVSGRDAGRGAEVTRVIGAAGGRATFVPADLAAGAPAVQALADAARAAVGGVPDILVNNAAMLITPKPTAEVGEAVITAALAVNVTATFLLTGAIAPAMAARSSGAVINIGSINGLVGMDGSALYSATKAAVHSLTKSWAAEYGPAGVRVNTVAPGPTLTRRIEQYADRVAPLVARAPSRRPSRPAEIGRVVVFLAGDDAANIHGATLSVDGGWSAV</sequence>
<dbReference type="CDD" id="cd05233">
    <property type="entry name" value="SDR_c"/>
    <property type="match status" value="1"/>
</dbReference>
<dbReference type="Pfam" id="PF13561">
    <property type="entry name" value="adh_short_C2"/>
    <property type="match status" value="1"/>
</dbReference>
<evidence type="ECO:0000256" key="2">
    <source>
        <dbReference type="ARBA" id="ARBA00023002"/>
    </source>
</evidence>
<dbReference type="FunFam" id="3.40.50.720:FF:000084">
    <property type="entry name" value="Short-chain dehydrogenase reductase"/>
    <property type="match status" value="1"/>
</dbReference>
<dbReference type="PROSITE" id="PS00061">
    <property type="entry name" value="ADH_SHORT"/>
    <property type="match status" value="1"/>
</dbReference>
<dbReference type="PRINTS" id="PR00081">
    <property type="entry name" value="GDHRDH"/>
</dbReference>
<dbReference type="InterPro" id="IPR036291">
    <property type="entry name" value="NAD(P)-bd_dom_sf"/>
</dbReference>